<dbReference type="InterPro" id="IPR054076">
    <property type="entry name" value="ZUO1-like_ZHD"/>
</dbReference>
<dbReference type="PRINTS" id="PR00625">
    <property type="entry name" value="JDOMAIN"/>
</dbReference>
<feature type="compositionally biased region" description="Basic residues" evidence="5">
    <location>
        <begin position="571"/>
        <end position="581"/>
    </location>
</feature>
<reference evidence="8 9" key="1">
    <citation type="journal article" date="2019" name="Sci. Rep.">
        <title>Comparative genomics of chytrid fungi reveal insights into the obligate biotrophic and pathogenic lifestyle of Synchytrium endobioticum.</title>
        <authorList>
            <person name="van de Vossenberg B.T.L.H."/>
            <person name="Warris S."/>
            <person name="Nguyen H.D.T."/>
            <person name="van Gent-Pelzer M.P.E."/>
            <person name="Joly D.L."/>
            <person name="van de Geest H.C."/>
            <person name="Bonants P.J.M."/>
            <person name="Smith D.S."/>
            <person name="Levesque C.A."/>
            <person name="van der Lee T.A.J."/>
        </authorList>
    </citation>
    <scope>NUCLEOTIDE SEQUENCE [LARGE SCALE GENOMIC DNA]</scope>
    <source>
        <strain evidence="8 9">JEL517</strain>
    </source>
</reference>
<dbReference type="PROSITE" id="PS50076">
    <property type="entry name" value="DNAJ_2"/>
    <property type="match status" value="1"/>
</dbReference>
<dbReference type="PROSITE" id="PS50157">
    <property type="entry name" value="ZINC_FINGER_C2H2_2"/>
    <property type="match status" value="1"/>
</dbReference>
<evidence type="ECO:0000313" key="9">
    <source>
        <dbReference type="Proteomes" id="UP000319731"/>
    </source>
</evidence>
<feature type="compositionally biased region" description="Low complexity" evidence="5">
    <location>
        <begin position="582"/>
        <end position="598"/>
    </location>
</feature>
<dbReference type="GeneID" id="42003790"/>
<dbReference type="InterPro" id="IPR001623">
    <property type="entry name" value="DnaJ_domain"/>
</dbReference>
<comment type="caution">
    <text evidence="8">The sequence shown here is derived from an EMBL/GenBank/DDBJ whole genome shotgun (WGS) entry which is preliminary data.</text>
</comment>
<protein>
    <recommendedName>
        <fullName evidence="10">J domain-containing protein</fullName>
    </recommendedName>
</protein>
<dbReference type="SMART" id="SM00355">
    <property type="entry name" value="ZnF_C2H2"/>
    <property type="match status" value="2"/>
</dbReference>
<evidence type="ECO:0000256" key="3">
    <source>
        <dbReference type="ARBA" id="ARBA00022833"/>
    </source>
</evidence>
<keyword evidence="9" id="KW-1185">Reference proteome</keyword>
<accession>A0A507CBI4</accession>
<feature type="region of interest" description="Disordered" evidence="5">
    <location>
        <begin position="623"/>
        <end position="644"/>
    </location>
</feature>
<dbReference type="InterPro" id="IPR018253">
    <property type="entry name" value="DnaJ_domain_CS"/>
</dbReference>
<dbReference type="SMART" id="SM00271">
    <property type="entry name" value="DnaJ"/>
    <property type="match status" value="1"/>
</dbReference>
<dbReference type="Gene3D" id="3.30.160.60">
    <property type="entry name" value="Classic Zinc Finger"/>
    <property type="match status" value="1"/>
</dbReference>
<evidence type="ECO:0000313" key="8">
    <source>
        <dbReference type="EMBL" id="TPX34903.1"/>
    </source>
</evidence>
<feature type="compositionally biased region" description="Acidic residues" evidence="5">
    <location>
        <begin position="299"/>
        <end position="319"/>
    </location>
</feature>
<feature type="compositionally biased region" description="Basic residues" evidence="5">
    <location>
        <begin position="424"/>
        <end position="434"/>
    </location>
</feature>
<dbReference type="SUPFAM" id="SSF57667">
    <property type="entry name" value="beta-beta-alpha zinc fingers"/>
    <property type="match status" value="1"/>
</dbReference>
<evidence type="ECO:0000256" key="4">
    <source>
        <dbReference type="PROSITE-ProRule" id="PRU00042"/>
    </source>
</evidence>
<dbReference type="Proteomes" id="UP000319731">
    <property type="component" value="Unassembled WGS sequence"/>
</dbReference>
<evidence type="ECO:0000259" key="7">
    <source>
        <dbReference type="PROSITE" id="PS50157"/>
    </source>
</evidence>
<feature type="compositionally biased region" description="Acidic residues" evidence="5">
    <location>
        <begin position="542"/>
        <end position="551"/>
    </location>
</feature>
<dbReference type="STRING" id="1806994.A0A507CBI4"/>
<dbReference type="GO" id="GO:0008270">
    <property type="term" value="F:zinc ion binding"/>
    <property type="evidence" value="ECO:0007669"/>
    <property type="project" value="UniProtKB-KW"/>
</dbReference>
<keyword evidence="1" id="KW-0479">Metal-binding</keyword>
<dbReference type="SUPFAM" id="SSF46565">
    <property type="entry name" value="Chaperone J-domain"/>
    <property type="match status" value="1"/>
</dbReference>
<dbReference type="Gene3D" id="1.10.287.110">
    <property type="entry name" value="DnaJ domain"/>
    <property type="match status" value="1"/>
</dbReference>
<evidence type="ECO:0008006" key="10">
    <source>
        <dbReference type="Google" id="ProtNLM"/>
    </source>
</evidence>
<dbReference type="InterPro" id="IPR036236">
    <property type="entry name" value="Znf_C2H2_sf"/>
</dbReference>
<feature type="region of interest" description="Disordered" evidence="5">
    <location>
        <begin position="278"/>
        <end position="319"/>
    </location>
</feature>
<organism evidence="8 9">
    <name type="scientific">Synchytrium microbalum</name>
    <dbReference type="NCBI Taxonomy" id="1806994"/>
    <lineage>
        <taxon>Eukaryota</taxon>
        <taxon>Fungi</taxon>
        <taxon>Fungi incertae sedis</taxon>
        <taxon>Chytridiomycota</taxon>
        <taxon>Chytridiomycota incertae sedis</taxon>
        <taxon>Chytridiomycetes</taxon>
        <taxon>Synchytriales</taxon>
        <taxon>Synchytriaceae</taxon>
        <taxon>Synchytrium</taxon>
    </lineage>
</organism>
<dbReference type="CDD" id="cd06257">
    <property type="entry name" value="DnaJ"/>
    <property type="match status" value="1"/>
</dbReference>
<keyword evidence="2 4" id="KW-0863">Zinc-finger</keyword>
<feature type="compositionally biased region" description="Basic residues" evidence="5">
    <location>
        <begin position="458"/>
        <end position="468"/>
    </location>
</feature>
<feature type="compositionally biased region" description="Acidic residues" evidence="5">
    <location>
        <begin position="498"/>
        <end position="517"/>
    </location>
</feature>
<evidence type="ECO:0000256" key="5">
    <source>
        <dbReference type="SAM" id="MobiDB-lite"/>
    </source>
</evidence>
<dbReference type="InterPro" id="IPR013087">
    <property type="entry name" value="Znf_C2H2_type"/>
</dbReference>
<feature type="compositionally biased region" description="Polar residues" evidence="5">
    <location>
        <begin position="483"/>
        <end position="493"/>
    </location>
</feature>
<feature type="domain" description="C2H2-type" evidence="7">
    <location>
        <begin position="326"/>
        <end position="355"/>
    </location>
</feature>
<dbReference type="InterPro" id="IPR022755">
    <property type="entry name" value="Znf_C2H2_jaz"/>
</dbReference>
<sequence length="644" mass="72650">MTKTDYYELLGVDIRASADDIKKGYRRKALELHPDKNIGRVEEATRLFSEVREAYDVLSDDHERAWYDSHKDEILRGDDIGDADSDGEYAPPASAGTTTEALMKYFSNSCYKNFDPTSPASFYTVYHELFARLESEEIEALRSDSEARRENGYQFDDHLDFLGSDVVQFYKTWTNFSTVKSFRWKDKWRLSEAPDRRVRRAMEAENKQERDKARKEFMDTVRQLAEYVRKRDPRYKAHLEASRAAQEVKDREATKKRNDERRERLKDAMKYETPDWAKAEIEVDEDGSVRVKQRRNGDDNDDDVDESDDAEPDQLDDVDEEGLLDFYCVACDKEFKSAKQLHNHEKSKRHQKMEFMLKKQMRKEAAATGDDIDLIDVDDDDDVFVDAPDEPVSPDKVEAEDDPVKDDDEDMPIEPIPTNNNSKAKSKKSKKKQRGFGAEADFTGVVSDTDSNVQSNTKKSKKASKRQQQKQQGSSSAPVIDSDTVNEPATVTSRTREDIEDDDEGDDMEEPIDEEADANGTDDGLEELGSRFASKTSLSKVEEEEDVDEETIASNPQLDTESVASSGPSKPKSKAKAKKAARNAAAASSSAAPTTTSSNSLICEVCREVFNTRNKLFDHIKATGHALAPGGGSAGAKKQKGKRK</sequence>
<dbReference type="Pfam" id="PF21884">
    <property type="entry name" value="ZUO1-like_ZHD"/>
    <property type="match status" value="1"/>
</dbReference>
<dbReference type="PROSITE" id="PS00028">
    <property type="entry name" value="ZINC_FINGER_C2H2_1"/>
    <property type="match status" value="2"/>
</dbReference>
<dbReference type="AlphaFoldDB" id="A0A507CBI4"/>
<keyword evidence="3" id="KW-0862">Zinc</keyword>
<gene>
    <name evidence="8" type="ORF">SmJEL517_g02565</name>
</gene>
<dbReference type="Pfam" id="PF12171">
    <property type="entry name" value="zf-C2H2_jaz"/>
    <property type="match status" value="1"/>
</dbReference>
<feature type="compositionally biased region" description="Acidic residues" evidence="5">
    <location>
        <begin position="398"/>
        <end position="412"/>
    </location>
</feature>
<dbReference type="PANTHER" id="PTHR44029:SF1">
    <property type="entry name" value="DNAJ HOMOLOG SUBFAMILY C MEMBER 21"/>
    <property type="match status" value="1"/>
</dbReference>
<name>A0A507CBI4_9FUNG</name>
<dbReference type="EMBL" id="QEAO01000011">
    <property type="protein sequence ID" value="TPX34903.1"/>
    <property type="molecule type" value="Genomic_DNA"/>
</dbReference>
<feature type="region of interest" description="Disordered" evidence="5">
    <location>
        <begin position="360"/>
        <end position="598"/>
    </location>
</feature>
<dbReference type="InterPro" id="IPR051964">
    <property type="entry name" value="Chaperone_stress_response"/>
</dbReference>
<feature type="domain" description="J" evidence="6">
    <location>
        <begin position="5"/>
        <end position="71"/>
    </location>
</feature>
<proteinExistence type="predicted"/>
<dbReference type="GO" id="GO:0005737">
    <property type="term" value="C:cytoplasm"/>
    <property type="evidence" value="ECO:0007669"/>
    <property type="project" value="TreeGrafter"/>
</dbReference>
<dbReference type="InterPro" id="IPR036869">
    <property type="entry name" value="J_dom_sf"/>
</dbReference>
<dbReference type="RefSeq" id="XP_031025541.1">
    <property type="nucleotide sequence ID" value="XM_031168493.1"/>
</dbReference>
<evidence type="ECO:0000259" key="6">
    <source>
        <dbReference type="PROSITE" id="PS50076"/>
    </source>
</evidence>
<evidence type="ECO:0000256" key="2">
    <source>
        <dbReference type="ARBA" id="ARBA00022771"/>
    </source>
</evidence>
<evidence type="ECO:0000256" key="1">
    <source>
        <dbReference type="ARBA" id="ARBA00022723"/>
    </source>
</evidence>
<feature type="compositionally biased region" description="Acidic residues" evidence="5">
    <location>
        <begin position="370"/>
        <end position="389"/>
    </location>
</feature>
<dbReference type="Pfam" id="PF00226">
    <property type="entry name" value="DnaJ"/>
    <property type="match status" value="1"/>
</dbReference>
<feature type="region of interest" description="Disordered" evidence="5">
    <location>
        <begin position="238"/>
        <end position="266"/>
    </location>
</feature>
<dbReference type="OrthoDB" id="5894at2759"/>
<dbReference type="PROSITE" id="PS00636">
    <property type="entry name" value="DNAJ_1"/>
    <property type="match status" value="1"/>
</dbReference>
<dbReference type="PANTHER" id="PTHR44029">
    <property type="entry name" value="DNAJ HOMOLOG SUBFAMILY C MEMBER 21"/>
    <property type="match status" value="1"/>
</dbReference>